<dbReference type="GO" id="GO:0005736">
    <property type="term" value="C:RNA polymerase I complex"/>
    <property type="evidence" value="ECO:0007669"/>
    <property type="project" value="TreeGrafter"/>
</dbReference>
<dbReference type="Pfam" id="PF01000">
    <property type="entry name" value="RNA_pol_A_bac"/>
    <property type="match status" value="1"/>
</dbReference>
<reference evidence="5" key="2">
    <citation type="submission" date="2024-04" db="EMBL/GenBank/DDBJ databases">
        <authorList>
            <person name="Chen Y."/>
            <person name="Shah S."/>
            <person name="Dougan E. K."/>
            <person name="Thang M."/>
            <person name="Chan C."/>
        </authorList>
    </citation>
    <scope>NUCLEOTIDE SEQUENCE [LARGE SCALE GENOMIC DNA]</scope>
</reference>
<protein>
    <submittedName>
        <fullName evidence="6">DNA-directed RNA polymerases I and III subunit RPAC1</fullName>
    </submittedName>
</protein>
<dbReference type="PANTHER" id="PTHR11800:SF13">
    <property type="entry name" value="DNA-DIRECTED RNA POLYMERASES I AND III SUBUNIT RPAC1"/>
    <property type="match status" value="1"/>
</dbReference>
<dbReference type="InterPro" id="IPR050518">
    <property type="entry name" value="Rpo3/RPB3_RNA_Pol_subunit"/>
</dbReference>
<dbReference type="InterPro" id="IPR011263">
    <property type="entry name" value="DNA-dir_RNA_pol_RpoA/D/Rpb3"/>
</dbReference>
<evidence type="ECO:0000256" key="2">
    <source>
        <dbReference type="ARBA" id="ARBA00023163"/>
    </source>
</evidence>
<evidence type="ECO:0000259" key="3">
    <source>
        <dbReference type="SMART" id="SM00662"/>
    </source>
</evidence>
<gene>
    <name evidence="4" type="ORF">C1SCF055_LOCUS32155</name>
</gene>
<dbReference type="GO" id="GO:0005666">
    <property type="term" value="C:RNA polymerase III complex"/>
    <property type="evidence" value="ECO:0007669"/>
    <property type="project" value="TreeGrafter"/>
</dbReference>
<keyword evidence="1 6" id="KW-0240">DNA-directed RNA polymerase</keyword>
<dbReference type="InterPro" id="IPR011262">
    <property type="entry name" value="DNA-dir_RNA_pol_insert"/>
</dbReference>
<dbReference type="AlphaFoldDB" id="A0A9P1GB74"/>
<dbReference type="GO" id="GO:0046983">
    <property type="term" value="F:protein dimerization activity"/>
    <property type="evidence" value="ECO:0007669"/>
    <property type="project" value="InterPro"/>
</dbReference>
<keyword evidence="7" id="KW-1185">Reference proteome</keyword>
<evidence type="ECO:0000313" key="5">
    <source>
        <dbReference type="EMBL" id="CAL1159898.1"/>
    </source>
</evidence>
<evidence type="ECO:0000256" key="1">
    <source>
        <dbReference type="ARBA" id="ARBA00022478"/>
    </source>
</evidence>
<evidence type="ECO:0000313" key="6">
    <source>
        <dbReference type="EMBL" id="CAL4793835.1"/>
    </source>
</evidence>
<proteinExistence type="predicted"/>
<sequence length="215" mass="24463">CRKDDKADFTEQDSVSFILQAKCPQGQKKLSVYSKDLRWFPLTEQQEEALKAAPPAPVDDEILLAQLAPGQEIECVCACEKSIGKEHAKWSPVCTAFYRLHPVIRLEKEILNEDAEELKRCCPMGVFDVEDVPQGKRAVVVNERNCTTCRECLETFNGQEKGVMLMKAKNHFIFSIESVGQIPAPVLFERALLKFQEKCQSARESVRTNRKRQET</sequence>
<feature type="non-terminal residue" evidence="4">
    <location>
        <position position="1"/>
    </location>
</feature>
<dbReference type="SMART" id="SM00662">
    <property type="entry name" value="RPOLD"/>
    <property type="match status" value="1"/>
</dbReference>
<organism evidence="4">
    <name type="scientific">Cladocopium goreaui</name>
    <dbReference type="NCBI Taxonomy" id="2562237"/>
    <lineage>
        <taxon>Eukaryota</taxon>
        <taxon>Sar</taxon>
        <taxon>Alveolata</taxon>
        <taxon>Dinophyceae</taxon>
        <taxon>Suessiales</taxon>
        <taxon>Symbiodiniaceae</taxon>
        <taxon>Cladocopium</taxon>
    </lineage>
</organism>
<dbReference type="InterPro" id="IPR036643">
    <property type="entry name" value="RNApol_insert_sf"/>
</dbReference>
<dbReference type="EMBL" id="CAMXCT020003842">
    <property type="protein sequence ID" value="CAL1159898.1"/>
    <property type="molecule type" value="Genomic_DNA"/>
</dbReference>
<evidence type="ECO:0000313" key="4">
    <source>
        <dbReference type="EMBL" id="CAI4006523.1"/>
    </source>
</evidence>
<dbReference type="Proteomes" id="UP001152797">
    <property type="component" value="Unassembled WGS sequence"/>
</dbReference>
<keyword evidence="2" id="KW-0804">Transcription</keyword>
<dbReference type="SUPFAM" id="SSF56553">
    <property type="entry name" value="Insert subdomain of RNA polymerase alpha subunit"/>
    <property type="match status" value="1"/>
</dbReference>
<feature type="domain" description="DNA-directed RNA polymerase RpoA/D/Rpb3-type" evidence="3">
    <location>
        <begin position="2"/>
        <end position="205"/>
    </location>
</feature>
<reference evidence="4" key="1">
    <citation type="submission" date="2022-10" db="EMBL/GenBank/DDBJ databases">
        <authorList>
            <person name="Chen Y."/>
            <person name="Dougan E. K."/>
            <person name="Chan C."/>
            <person name="Rhodes N."/>
            <person name="Thang M."/>
        </authorList>
    </citation>
    <scope>NUCLEOTIDE SEQUENCE</scope>
</reference>
<name>A0A9P1GB74_9DINO</name>
<dbReference type="EMBL" id="CAMXCT030003842">
    <property type="protein sequence ID" value="CAL4793835.1"/>
    <property type="molecule type" value="Genomic_DNA"/>
</dbReference>
<dbReference type="EMBL" id="CAMXCT010003842">
    <property type="protein sequence ID" value="CAI4006523.1"/>
    <property type="molecule type" value="Genomic_DNA"/>
</dbReference>
<dbReference type="GO" id="GO:0006351">
    <property type="term" value="P:DNA-templated transcription"/>
    <property type="evidence" value="ECO:0007669"/>
    <property type="project" value="InterPro"/>
</dbReference>
<dbReference type="PANTHER" id="PTHR11800">
    <property type="entry name" value="DNA-DIRECTED RNA POLYMERASE"/>
    <property type="match status" value="1"/>
</dbReference>
<dbReference type="Gene3D" id="3.30.1360.10">
    <property type="entry name" value="RNA polymerase, RBP11-like subunit"/>
    <property type="match status" value="1"/>
</dbReference>
<dbReference type="OrthoDB" id="270173at2759"/>
<evidence type="ECO:0000313" key="7">
    <source>
        <dbReference type="Proteomes" id="UP001152797"/>
    </source>
</evidence>
<accession>A0A9P1GB74</accession>
<dbReference type="SUPFAM" id="SSF55257">
    <property type="entry name" value="RBP11-like subunits of RNA polymerase"/>
    <property type="match status" value="1"/>
</dbReference>
<dbReference type="InterPro" id="IPR036603">
    <property type="entry name" value="RBP11-like"/>
</dbReference>
<comment type="caution">
    <text evidence="4">The sequence shown here is derived from an EMBL/GenBank/DDBJ whole genome shotgun (WGS) entry which is preliminary data.</text>
</comment>
<dbReference type="GO" id="GO:0003899">
    <property type="term" value="F:DNA-directed RNA polymerase activity"/>
    <property type="evidence" value="ECO:0007669"/>
    <property type="project" value="InterPro"/>
</dbReference>